<dbReference type="HOGENOM" id="CLU_1099021_0_0_1"/>
<evidence type="ECO:0000256" key="1">
    <source>
        <dbReference type="SAM" id="Coils"/>
    </source>
</evidence>
<sequence>MPDNNSEEVKQKMILEQQIKSAVDKLQSKKSDLEKIQKEIEGLDSSLQIYHQEESNLSSSIDELQSKIANNLKNQEKDLYEMASQDILLKELKENNNQLLLQIESLSSQFPEIKLALNSYYEQNGLIVNPDKLNALPSKRSASRHSVSSKPSTSRAALVSLDVAFTKEQPSTISPSLENTTNHSRPPSNLRQLKFSKRSTPIQQNEREYISKSNSMDKLAIHASTPRSVVTKDGDKIESDALKEPLKEANVTQ</sequence>
<accession>A0A075AN91</accession>
<evidence type="ECO:0000256" key="2">
    <source>
        <dbReference type="SAM" id="MobiDB-lite"/>
    </source>
</evidence>
<dbReference type="Proteomes" id="UP000030755">
    <property type="component" value="Unassembled WGS sequence"/>
</dbReference>
<feature type="region of interest" description="Disordered" evidence="2">
    <location>
        <begin position="170"/>
        <end position="190"/>
    </location>
</feature>
<name>A0A075AN91_ROZAC</name>
<evidence type="ECO:0000313" key="3">
    <source>
        <dbReference type="EMBL" id="EPZ31229.1"/>
    </source>
</evidence>
<organism evidence="3 4">
    <name type="scientific">Rozella allomycis (strain CSF55)</name>
    <dbReference type="NCBI Taxonomy" id="988480"/>
    <lineage>
        <taxon>Eukaryota</taxon>
        <taxon>Fungi</taxon>
        <taxon>Fungi incertae sedis</taxon>
        <taxon>Cryptomycota</taxon>
        <taxon>Cryptomycota incertae sedis</taxon>
        <taxon>Rozella</taxon>
    </lineage>
</organism>
<feature type="compositionally biased region" description="Basic and acidic residues" evidence="2">
    <location>
        <begin position="230"/>
        <end position="247"/>
    </location>
</feature>
<proteinExistence type="predicted"/>
<feature type="region of interest" description="Disordered" evidence="2">
    <location>
        <begin position="211"/>
        <end position="253"/>
    </location>
</feature>
<keyword evidence="1" id="KW-0175">Coiled coil</keyword>
<feature type="coiled-coil region" evidence="1">
    <location>
        <begin position="16"/>
        <end position="53"/>
    </location>
</feature>
<reference evidence="3 4" key="1">
    <citation type="journal article" date="2013" name="Curr. Biol.">
        <title>Shared signatures of parasitism and phylogenomics unite Cryptomycota and microsporidia.</title>
        <authorList>
            <person name="James T.Y."/>
            <person name="Pelin A."/>
            <person name="Bonen L."/>
            <person name="Ahrendt S."/>
            <person name="Sain D."/>
            <person name="Corradi N."/>
            <person name="Stajich J.E."/>
        </authorList>
    </citation>
    <scope>NUCLEOTIDE SEQUENCE [LARGE SCALE GENOMIC DNA]</scope>
    <source>
        <strain evidence="3 4">CSF55</strain>
    </source>
</reference>
<keyword evidence="4" id="KW-1185">Reference proteome</keyword>
<dbReference type="EMBL" id="KE561278">
    <property type="protein sequence ID" value="EPZ31229.1"/>
    <property type="molecule type" value="Genomic_DNA"/>
</dbReference>
<dbReference type="AlphaFoldDB" id="A0A075AN91"/>
<gene>
    <name evidence="3" type="ORF">O9G_005199</name>
</gene>
<evidence type="ECO:0000313" key="4">
    <source>
        <dbReference type="Proteomes" id="UP000030755"/>
    </source>
</evidence>
<feature type="coiled-coil region" evidence="1">
    <location>
        <begin position="82"/>
        <end position="109"/>
    </location>
</feature>
<protein>
    <submittedName>
        <fullName evidence="3">Uncharacterized protein</fullName>
    </submittedName>
</protein>